<feature type="domain" description="SLH" evidence="2">
    <location>
        <begin position="43"/>
        <end position="102"/>
    </location>
</feature>
<keyword evidence="4" id="KW-1185">Reference proteome</keyword>
<dbReference type="KEGG" id="pbj:VN24_08020"/>
<dbReference type="STRING" id="1126833.VN24_08020"/>
<dbReference type="PATRIC" id="fig|1126833.4.peg.1765"/>
<dbReference type="InterPro" id="IPR001119">
    <property type="entry name" value="SLH_dom"/>
</dbReference>
<evidence type="ECO:0000256" key="1">
    <source>
        <dbReference type="SAM" id="MobiDB-lite"/>
    </source>
</evidence>
<evidence type="ECO:0000313" key="3">
    <source>
        <dbReference type="EMBL" id="AJY74526.1"/>
    </source>
</evidence>
<reference evidence="3 4" key="1">
    <citation type="journal article" date="2015" name="J. Biotechnol.">
        <title>Complete genome sequence of Paenibacillus beijingensis 7188(T) (=DSM 24997(T)), a novel rhizobacterium from jujube garden soil.</title>
        <authorList>
            <person name="Kwak Y."/>
            <person name="Shin J.H."/>
        </authorList>
    </citation>
    <scope>NUCLEOTIDE SEQUENCE [LARGE SCALE GENOMIC DNA]</scope>
    <source>
        <strain evidence="3 4">DSM 24997</strain>
    </source>
</reference>
<evidence type="ECO:0000259" key="2">
    <source>
        <dbReference type="PROSITE" id="PS51272"/>
    </source>
</evidence>
<feature type="region of interest" description="Disordered" evidence="1">
    <location>
        <begin position="1"/>
        <end position="23"/>
    </location>
</feature>
<dbReference type="Pfam" id="PF00395">
    <property type="entry name" value="SLH"/>
    <property type="match status" value="2"/>
</dbReference>
<protein>
    <recommendedName>
        <fullName evidence="2">SLH domain-containing protein</fullName>
    </recommendedName>
</protein>
<feature type="compositionally biased region" description="Basic and acidic residues" evidence="1">
    <location>
        <begin position="1"/>
        <end position="14"/>
    </location>
</feature>
<proteinExistence type="predicted"/>
<reference evidence="4" key="2">
    <citation type="submission" date="2015-03" db="EMBL/GenBank/DDBJ databases">
        <title>Genome sequence of Paenibacillus beijingensis strain DSM 24997T.</title>
        <authorList>
            <person name="Kwak Y."/>
            <person name="Shin J.-H."/>
        </authorList>
    </citation>
    <scope>NUCLEOTIDE SEQUENCE [LARGE SCALE GENOMIC DNA]</scope>
    <source>
        <strain evidence="4">DSM 24997</strain>
    </source>
</reference>
<name>A0A0D5NGW3_9BACL</name>
<accession>A0A0D5NGW3</accession>
<dbReference type="EMBL" id="CP011058">
    <property type="protein sequence ID" value="AJY74526.1"/>
    <property type="molecule type" value="Genomic_DNA"/>
</dbReference>
<gene>
    <name evidence="3" type="ORF">VN24_08020</name>
</gene>
<dbReference type="PROSITE" id="PS51272">
    <property type="entry name" value="SLH"/>
    <property type="match status" value="2"/>
</dbReference>
<dbReference type="OrthoDB" id="1706086at2"/>
<dbReference type="AlphaFoldDB" id="A0A0D5NGW3"/>
<evidence type="ECO:0000313" key="4">
    <source>
        <dbReference type="Proteomes" id="UP000032633"/>
    </source>
</evidence>
<dbReference type="HOGENOM" id="CLU_299130_0_0_9"/>
<feature type="domain" description="SLH" evidence="2">
    <location>
        <begin position="103"/>
        <end position="166"/>
    </location>
</feature>
<sequence>MRKTSNEFSHKHSQEPMQFQGGEKKVMKKSLSLVVTGALVTSMFASAAFAASDLTSQQKFDALKAAGIVSGYPDGTSGLNKNITRAEFTKVLDLLSGLAEDPSAANYKDVSANHWAKGYIGAATKAGLVNGLGNNLFGPSQNVTIEQVAKTLVLTAGLEVDENATVSGTVAPWAKGYVAAAIEAGFIAPAASYKVGATRELVVNAAYEIANASQAVTVKSVNVVDEKNIEVTFSDNQVVKKTLDTALVAGQATKVSVDYNGKTYEVEATLAAASISKAEQTNKGEITISFNRALSAGEKSALTFDVKNGLVPYTLTAKWADDSKSVALSTNFLPAGEYDVTVKGFAAVKVTVADEKAAKVEITTTSLQKAIKQDPAVKLYNQFGKEIANPSLDVTVYNATQSKTVTKDTYGTYDLSSDSVAKVDDTIVVTASHTSGLTASKSFKVVSGSAATSIKLGTVAPLKDKTRISAGETGLILPIELTDQYGTKIKLPETSKTAVAAGANSFVIGGITFMLSQQGVVSNYAVDKDGVLTIDVAKSATLVINALNLATGATASTTVQIAGPSIVSKLQLSNPGVLVAAGEEVVIPFAAVDNFNAPLAGKDLKLGTGTDELNITSSVPFTKKVNAKGQLVFTFDKASVTAATTAYIYAYVNGAQVGSLTLTVNPKADPKMVNGIKDVATTYEDGASNAFDGDNITFVDTYGRTKAVSSVTDVTYSVVPADTSIVTYEGGKLVAQGKAGSSKVTVSLNGVANSSYEFTVTVVDSADVKSYGIKSIGTIYGKDGGATGGYIKGVELVGKTSTGTEVALAKSAPDFVTSSDESIIKTASATSVAGVKAGKATVSAYVGSSKVAEQEVTVSTDAPVAKTVTFGKEEYTVAPNGKVTVSVEVKDQYGVVISNNGLLTSSDTKVASTTLGSLEVTGVAKGTATLTYVTTNGVTATTTIVVE</sequence>
<dbReference type="RefSeq" id="WP_045669960.1">
    <property type="nucleotide sequence ID" value="NZ_CP011058.1"/>
</dbReference>
<dbReference type="Proteomes" id="UP000032633">
    <property type="component" value="Chromosome"/>
</dbReference>
<organism evidence="3 4">
    <name type="scientific">Paenibacillus beijingensis</name>
    <dbReference type="NCBI Taxonomy" id="1126833"/>
    <lineage>
        <taxon>Bacteria</taxon>
        <taxon>Bacillati</taxon>
        <taxon>Bacillota</taxon>
        <taxon>Bacilli</taxon>
        <taxon>Bacillales</taxon>
        <taxon>Paenibacillaceae</taxon>
        <taxon>Paenibacillus</taxon>
    </lineage>
</organism>